<gene>
    <name evidence="1" type="ORF">BN1708_000874</name>
    <name evidence="2" type="ORF">BN1723_004895</name>
</gene>
<accession>A0A0G4M8A1</accession>
<organism evidence="1 3">
    <name type="scientific">Verticillium longisporum</name>
    <name type="common">Verticillium dahliae var. longisporum</name>
    <dbReference type="NCBI Taxonomy" id="100787"/>
    <lineage>
        <taxon>Eukaryota</taxon>
        <taxon>Fungi</taxon>
        <taxon>Dikarya</taxon>
        <taxon>Ascomycota</taxon>
        <taxon>Pezizomycotina</taxon>
        <taxon>Sordariomycetes</taxon>
        <taxon>Hypocreomycetidae</taxon>
        <taxon>Glomerellales</taxon>
        <taxon>Plectosphaerellaceae</taxon>
        <taxon>Verticillium</taxon>
    </lineage>
</organism>
<dbReference type="Proteomes" id="UP000044602">
    <property type="component" value="Unassembled WGS sequence"/>
</dbReference>
<name>A0A0G4M8A1_VERLO</name>
<protein>
    <recommendedName>
        <fullName evidence="5">Methyltransferase domain-containing protein</fullName>
    </recommendedName>
</protein>
<dbReference type="SUPFAM" id="SSF53335">
    <property type="entry name" value="S-adenosyl-L-methionine-dependent methyltransferases"/>
    <property type="match status" value="1"/>
</dbReference>
<dbReference type="Pfam" id="PF13489">
    <property type="entry name" value="Methyltransf_23"/>
    <property type="match status" value="1"/>
</dbReference>
<dbReference type="STRING" id="100787.A0A0G4M8A1"/>
<reference evidence="3 4" key="1">
    <citation type="submission" date="2015-05" db="EMBL/GenBank/DDBJ databases">
        <authorList>
            <person name="Fogelqvist Johan"/>
        </authorList>
    </citation>
    <scope>NUCLEOTIDE SEQUENCE [LARGE SCALE GENOMIC DNA]</scope>
    <source>
        <strain evidence="1">VL1</strain>
        <strain evidence="2">VL2</strain>
    </source>
</reference>
<dbReference type="Gene3D" id="3.40.50.150">
    <property type="entry name" value="Vaccinia Virus protein VP39"/>
    <property type="match status" value="1"/>
</dbReference>
<sequence>MGSINKETDDYVLGRGIRESIRAMAGHANDRRRLDAQHLLWKLHLGYALHPSIKRSEPLRIAEVGTGTAIWLLDLAQDLPLDTQFHGYDISANQFPPQALWPENLDLGILNALEDPPSRLLGYYDVVHVRMWASNLRSREASILIRNLKAMLKPGGFIQWEDADLVDQHLQSQPAQELEVVAKDLFKKAGIDYSWVRKIPRSLEQEAFLLQDEKTNVFSPSMTQLCTNTYLMALTEIFEGIKRSDDGSLVTLISSCETALGRLIHEYNRGLVYNWRPVSVLAQKPL</sequence>
<proteinExistence type="predicted"/>
<dbReference type="CDD" id="cd02440">
    <property type="entry name" value="AdoMet_MTases"/>
    <property type="match status" value="1"/>
</dbReference>
<dbReference type="Proteomes" id="UP000045706">
    <property type="component" value="Unassembled WGS sequence"/>
</dbReference>
<dbReference type="EMBL" id="CVQI01032163">
    <property type="protein sequence ID" value="CRK40650.1"/>
    <property type="molecule type" value="Genomic_DNA"/>
</dbReference>
<keyword evidence="3" id="KW-1185">Reference proteome</keyword>
<evidence type="ECO:0000313" key="3">
    <source>
        <dbReference type="Proteomes" id="UP000044602"/>
    </source>
</evidence>
<dbReference type="InterPro" id="IPR029063">
    <property type="entry name" value="SAM-dependent_MTases_sf"/>
</dbReference>
<evidence type="ECO:0000313" key="4">
    <source>
        <dbReference type="Proteomes" id="UP000045706"/>
    </source>
</evidence>
<dbReference type="EMBL" id="CVQH01021417">
    <property type="protein sequence ID" value="CRK30341.1"/>
    <property type="molecule type" value="Genomic_DNA"/>
</dbReference>
<dbReference type="AlphaFoldDB" id="A0A0G4M8A1"/>
<evidence type="ECO:0000313" key="2">
    <source>
        <dbReference type="EMBL" id="CRK40650.1"/>
    </source>
</evidence>
<evidence type="ECO:0000313" key="1">
    <source>
        <dbReference type="EMBL" id="CRK30341.1"/>
    </source>
</evidence>
<evidence type="ECO:0008006" key="5">
    <source>
        <dbReference type="Google" id="ProtNLM"/>
    </source>
</evidence>